<gene>
    <name evidence="2" type="ORF">HLB44_27975</name>
</gene>
<keyword evidence="1" id="KW-0812">Transmembrane</keyword>
<keyword evidence="1" id="KW-1133">Transmembrane helix</keyword>
<dbReference type="Proteomes" id="UP000737171">
    <property type="component" value="Unassembled WGS sequence"/>
</dbReference>
<dbReference type="EMBL" id="JABRWJ010000009">
    <property type="protein sequence ID" value="NRF70849.1"/>
    <property type="molecule type" value="Genomic_DNA"/>
</dbReference>
<feature type="transmembrane region" description="Helical" evidence="1">
    <location>
        <begin position="137"/>
        <end position="157"/>
    </location>
</feature>
<protein>
    <submittedName>
        <fullName evidence="2">Uncharacterized protein</fullName>
    </submittedName>
</protein>
<comment type="caution">
    <text evidence="2">The sequence shown here is derived from an EMBL/GenBank/DDBJ whole genome shotgun (WGS) entry which is preliminary data.</text>
</comment>
<keyword evidence="3" id="KW-1185">Reference proteome</keyword>
<sequence length="158" mass="17692">MGLRVYVARSGWRETPITADEWHDAVVTLPELEVHHVHGGGPVRAMLRGSQRRGLAWNDGYISAHHANARLVAVLFVLADRLGARVYSAHRRPYLDVADWEQRTQRYRRYPGEKGRVRRGVLASGGEAMRSTAQATALWGPFIVLLVVLVIGASWAFQ</sequence>
<organism evidence="2 3">
    <name type="scientific">Pseudaquabacterium terrae</name>
    <dbReference type="NCBI Taxonomy" id="2732868"/>
    <lineage>
        <taxon>Bacteria</taxon>
        <taxon>Pseudomonadati</taxon>
        <taxon>Pseudomonadota</taxon>
        <taxon>Betaproteobacteria</taxon>
        <taxon>Burkholderiales</taxon>
        <taxon>Sphaerotilaceae</taxon>
        <taxon>Pseudaquabacterium</taxon>
    </lineage>
</organism>
<keyword evidence="1" id="KW-0472">Membrane</keyword>
<accession>A0ABX2EQ96</accession>
<name>A0ABX2EQ96_9BURK</name>
<proteinExistence type="predicted"/>
<reference evidence="2 3" key="1">
    <citation type="submission" date="2020-05" db="EMBL/GenBank/DDBJ databases">
        <title>Aquincola sp. isolate from soil.</title>
        <authorList>
            <person name="Han J."/>
            <person name="Kim D.-U."/>
        </authorList>
    </citation>
    <scope>NUCLEOTIDE SEQUENCE [LARGE SCALE GENOMIC DNA]</scope>
    <source>
        <strain evidence="2 3">S2</strain>
    </source>
</reference>
<evidence type="ECO:0000313" key="2">
    <source>
        <dbReference type="EMBL" id="NRF70849.1"/>
    </source>
</evidence>
<dbReference type="RefSeq" id="WP_173130782.1">
    <property type="nucleotide sequence ID" value="NZ_JABRWJ010000009.1"/>
</dbReference>
<evidence type="ECO:0000313" key="3">
    <source>
        <dbReference type="Proteomes" id="UP000737171"/>
    </source>
</evidence>
<evidence type="ECO:0000256" key="1">
    <source>
        <dbReference type="SAM" id="Phobius"/>
    </source>
</evidence>